<gene>
    <name evidence="3" type="ORF">CONCODRAFT_70329</name>
</gene>
<reference evidence="3 4" key="1">
    <citation type="journal article" date="2015" name="Genome Biol. Evol.">
        <title>Phylogenomic analyses indicate that early fungi evolved digesting cell walls of algal ancestors of land plants.</title>
        <authorList>
            <person name="Chang Y."/>
            <person name="Wang S."/>
            <person name="Sekimoto S."/>
            <person name="Aerts A.L."/>
            <person name="Choi C."/>
            <person name="Clum A."/>
            <person name="LaButti K.M."/>
            <person name="Lindquist E.A."/>
            <person name="Yee Ngan C."/>
            <person name="Ohm R.A."/>
            <person name="Salamov A.A."/>
            <person name="Grigoriev I.V."/>
            <person name="Spatafora J.W."/>
            <person name="Berbee M.L."/>
        </authorList>
    </citation>
    <scope>NUCLEOTIDE SEQUENCE [LARGE SCALE GENOMIC DNA]</scope>
    <source>
        <strain evidence="3 4">NRRL 28638</strain>
    </source>
</reference>
<evidence type="ECO:0000313" key="4">
    <source>
        <dbReference type="Proteomes" id="UP000070444"/>
    </source>
</evidence>
<feature type="chain" id="PRO_5007294467" description="SCP domain-containing protein" evidence="2">
    <location>
        <begin position="21"/>
        <end position="318"/>
    </location>
</feature>
<feature type="signal peptide" evidence="2">
    <location>
        <begin position="1"/>
        <end position="20"/>
    </location>
</feature>
<dbReference type="AlphaFoldDB" id="A0A137P7B0"/>
<feature type="compositionally biased region" description="Polar residues" evidence="1">
    <location>
        <begin position="61"/>
        <end position="136"/>
    </location>
</feature>
<organism evidence="3 4">
    <name type="scientific">Conidiobolus coronatus (strain ATCC 28846 / CBS 209.66 / NRRL 28638)</name>
    <name type="common">Delacroixia coronata</name>
    <dbReference type="NCBI Taxonomy" id="796925"/>
    <lineage>
        <taxon>Eukaryota</taxon>
        <taxon>Fungi</taxon>
        <taxon>Fungi incertae sedis</taxon>
        <taxon>Zoopagomycota</taxon>
        <taxon>Entomophthoromycotina</taxon>
        <taxon>Entomophthoromycetes</taxon>
        <taxon>Entomophthorales</taxon>
        <taxon>Ancylistaceae</taxon>
        <taxon>Conidiobolus</taxon>
    </lineage>
</organism>
<evidence type="ECO:0000313" key="3">
    <source>
        <dbReference type="EMBL" id="KXN70849.1"/>
    </source>
</evidence>
<keyword evidence="2" id="KW-0732">Signal</keyword>
<feature type="compositionally biased region" description="Low complexity" evidence="1">
    <location>
        <begin position="137"/>
        <end position="166"/>
    </location>
</feature>
<dbReference type="Proteomes" id="UP000070444">
    <property type="component" value="Unassembled WGS sequence"/>
</dbReference>
<keyword evidence="4" id="KW-1185">Reference proteome</keyword>
<accession>A0A137P7B0</accession>
<feature type="compositionally biased region" description="Low complexity" evidence="1">
    <location>
        <begin position="50"/>
        <end position="60"/>
    </location>
</feature>
<protein>
    <recommendedName>
        <fullName evidence="5">SCP domain-containing protein</fullName>
    </recommendedName>
</protein>
<sequence>MKVQSIISFFALYLVSGLNAQAQNGRIDYQGGVNPDIYSDRVPSRRVGMQSNQQTQVQQQNRSAGNMRTQISSQPAGQSTYNQRPGANSQQQNRSVRNMRTQIASQPSGQTTYNQRPGVNSQQQNRSAGNTRSQVGTQSTRQTTSNQRPSINSRQQSQSPSSNKSRGVQNRNGQKQGGKLSLTKGSGPITSCANVRNTPTMNIKKVLYVLNQVRGDLPPLKLNSALVKASVIKSSNKAYENKAGSNAQTAKNSQSSTSKQCGYKGGPVIQFTTAAKGEDDLLVKFMSAKDNILKLKNTKFKAFGAAKVDKQWTLSLGA</sequence>
<proteinExistence type="predicted"/>
<evidence type="ECO:0000256" key="1">
    <source>
        <dbReference type="SAM" id="MobiDB-lite"/>
    </source>
</evidence>
<evidence type="ECO:0008006" key="5">
    <source>
        <dbReference type="Google" id="ProtNLM"/>
    </source>
</evidence>
<feature type="region of interest" description="Disordered" evidence="1">
    <location>
        <begin position="46"/>
        <end position="195"/>
    </location>
</feature>
<evidence type="ECO:0000256" key="2">
    <source>
        <dbReference type="SAM" id="SignalP"/>
    </source>
</evidence>
<name>A0A137P7B0_CONC2</name>
<dbReference type="EMBL" id="KQ964491">
    <property type="protein sequence ID" value="KXN70849.1"/>
    <property type="molecule type" value="Genomic_DNA"/>
</dbReference>